<name>A0A0B7JUF0_BIOOC</name>
<dbReference type="InterPro" id="IPR036864">
    <property type="entry name" value="Zn2-C6_fun-type_DNA-bd_sf"/>
</dbReference>
<proteinExistence type="predicted"/>
<reference evidence="6" key="1">
    <citation type="submission" date="2015-01" db="EMBL/GenBank/DDBJ databases">
        <authorList>
            <person name="Durling Mikael"/>
        </authorList>
    </citation>
    <scope>NUCLEOTIDE SEQUENCE</scope>
</reference>
<dbReference type="AlphaFoldDB" id="A0A0B7JUF0"/>
<dbReference type="CDD" id="cd12148">
    <property type="entry name" value="fungal_TF_MHR"/>
    <property type="match status" value="1"/>
</dbReference>
<evidence type="ECO:0000256" key="4">
    <source>
        <dbReference type="SAM" id="MobiDB-lite"/>
    </source>
</evidence>
<keyword evidence="2" id="KW-0804">Transcription</keyword>
<evidence type="ECO:0000256" key="2">
    <source>
        <dbReference type="ARBA" id="ARBA00023163"/>
    </source>
</evidence>
<sequence>MQQSGRPLKRLRRDTRRCFECRRRKVKCQLTTEAVDVCSQCVKTGATCSLEPPQDQAASPELHHQSDSTTAPSENSMRLERIESILQRVLEVQQQLLADQVQGRHQSTANQPSFLEMSLTADEVPIAGPTSMTITPGLSLGDESLVSTMNHAIGSTGFLKYSQAEQELISLIPSQRDAVLICTHTMAWVMDFAQPPGTFWRPKEPIPIRLPHTVVGSHILIVAQMLLYFALCLQQLPPDFDSADLDIGSPEETAQSYIQAVTRVVLANDELACSVQGVECLSLLGMIHINEFHIGKAWSIFRRALDLLRLLGFHSSYSSSNQDHSLDLATQRHLWLSAVMGDCYCSMLLGFETASGVKPFADMNFSDSVGGDIIYHRLCILSIQLTGSDRIGIEAKLRDTSILNQELEKLESSMPSSWWKAPKMPYSRSIEAARDYERLTCQVWFLLLRLLTNLPFINETDINSKKGAFKELALEAARIILHRHEQLVHRAGNTQLHCRVLDIASFIAAATIILAYATSSGPNRRQGSDMILAEGTADSFTAISQDCPREKVAKQGSEALRALLAAGSKGGHEEGDASSMANCGQSNELYPSTDRHDGARELLSRLFRKYLAHSPDAIDIIDRTLNQKKAEPSFPISEANLLDFLLSDEETLTVVT</sequence>
<dbReference type="SUPFAM" id="SSF57701">
    <property type="entry name" value="Zn2/Cys6 DNA-binding domain"/>
    <property type="match status" value="1"/>
</dbReference>
<evidence type="ECO:0000313" key="6">
    <source>
        <dbReference type="EMBL" id="CEO48634.1"/>
    </source>
</evidence>
<dbReference type="GO" id="GO:0008270">
    <property type="term" value="F:zinc ion binding"/>
    <property type="evidence" value="ECO:0007669"/>
    <property type="project" value="InterPro"/>
</dbReference>
<dbReference type="Pfam" id="PF00172">
    <property type="entry name" value="Zn_clus"/>
    <property type="match status" value="1"/>
</dbReference>
<evidence type="ECO:0000256" key="1">
    <source>
        <dbReference type="ARBA" id="ARBA00023015"/>
    </source>
</evidence>
<feature type="domain" description="Zn(2)-C6 fungal-type" evidence="5">
    <location>
        <begin position="17"/>
        <end position="50"/>
    </location>
</feature>
<dbReference type="SMART" id="SM00066">
    <property type="entry name" value="GAL4"/>
    <property type="match status" value="1"/>
</dbReference>
<feature type="compositionally biased region" description="Polar residues" evidence="4">
    <location>
        <begin position="67"/>
        <end position="76"/>
    </location>
</feature>
<organism evidence="6">
    <name type="scientific">Bionectria ochroleuca</name>
    <name type="common">Gliocladium roseum</name>
    <dbReference type="NCBI Taxonomy" id="29856"/>
    <lineage>
        <taxon>Eukaryota</taxon>
        <taxon>Fungi</taxon>
        <taxon>Dikarya</taxon>
        <taxon>Ascomycota</taxon>
        <taxon>Pezizomycotina</taxon>
        <taxon>Sordariomycetes</taxon>
        <taxon>Hypocreomycetidae</taxon>
        <taxon>Hypocreales</taxon>
        <taxon>Bionectriaceae</taxon>
        <taxon>Clonostachys</taxon>
    </lineage>
</organism>
<dbReference type="PROSITE" id="PS50048">
    <property type="entry name" value="ZN2_CY6_FUNGAL_2"/>
    <property type="match status" value="1"/>
</dbReference>
<keyword evidence="3" id="KW-0539">Nucleus</keyword>
<gene>
    <name evidence="6" type="ORF">BN869_000004691_1</name>
</gene>
<dbReference type="GO" id="GO:0000981">
    <property type="term" value="F:DNA-binding transcription factor activity, RNA polymerase II-specific"/>
    <property type="evidence" value="ECO:0007669"/>
    <property type="project" value="InterPro"/>
</dbReference>
<accession>A0A0B7JUF0</accession>
<evidence type="ECO:0000256" key="3">
    <source>
        <dbReference type="ARBA" id="ARBA00023242"/>
    </source>
</evidence>
<dbReference type="PANTHER" id="PTHR47840">
    <property type="entry name" value="ZN(II)2CYS6 TRANSCRIPTION FACTOR (EUROFUNG)-RELATED"/>
    <property type="match status" value="1"/>
</dbReference>
<dbReference type="InterPro" id="IPR001138">
    <property type="entry name" value="Zn2Cys6_DnaBD"/>
</dbReference>
<keyword evidence="1" id="KW-0805">Transcription regulation</keyword>
<feature type="region of interest" description="Disordered" evidence="4">
    <location>
        <begin position="51"/>
        <end position="77"/>
    </location>
</feature>
<protein>
    <recommendedName>
        <fullName evidence="5">Zn(2)-C6 fungal-type domain-containing protein</fullName>
    </recommendedName>
</protein>
<dbReference type="EMBL" id="CDPU01000011">
    <property type="protein sequence ID" value="CEO48634.1"/>
    <property type="molecule type" value="Genomic_DNA"/>
</dbReference>
<dbReference type="CDD" id="cd00067">
    <property type="entry name" value="GAL4"/>
    <property type="match status" value="1"/>
</dbReference>
<dbReference type="Gene3D" id="4.10.240.10">
    <property type="entry name" value="Zn(2)-C6 fungal-type DNA-binding domain"/>
    <property type="match status" value="1"/>
</dbReference>
<dbReference type="PANTHER" id="PTHR47840:SF1">
    <property type="entry name" value="ZN(II)2CYS6 TRANSCRIPTION FACTOR (EUROFUNG)"/>
    <property type="match status" value="1"/>
</dbReference>
<evidence type="ECO:0000259" key="5">
    <source>
        <dbReference type="PROSITE" id="PS50048"/>
    </source>
</evidence>